<dbReference type="EMBL" id="OY288114">
    <property type="protein sequence ID" value="CAJ0885372.1"/>
    <property type="molecule type" value="Genomic_DNA"/>
</dbReference>
<sequence length="36" mass="3848">MTDLQTFAFVVLPVIIMIAGAAFAYFSSSNGRTIGH</sequence>
<dbReference type="AlphaFoldDB" id="A0AA48RBP4"/>
<reference evidence="2" key="1">
    <citation type="submission" date="2023-07" db="EMBL/GenBank/DDBJ databases">
        <authorList>
            <person name="Pelsma A.J. K."/>
        </authorList>
    </citation>
    <scope>NUCLEOTIDE SEQUENCE</scope>
</reference>
<proteinExistence type="predicted"/>
<name>A0AA48RBP4_9ZZZZ</name>
<keyword evidence="1" id="KW-0472">Membrane</keyword>
<keyword evidence="1" id="KW-0812">Transmembrane</keyword>
<feature type="transmembrane region" description="Helical" evidence="1">
    <location>
        <begin position="6"/>
        <end position="26"/>
    </location>
</feature>
<evidence type="ECO:0000256" key="1">
    <source>
        <dbReference type="SAM" id="Phobius"/>
    </source>
</evidence>
<gene>
    <name evidence="2" type="ORF">AMST5_03609</name>
</gene>
<keyword evidence="1" id="KW-1133">Transmembrane helix</keyword>
<organism evidence="2">
    <name type="scientific">freshwater sediment metagenome</name>
    <dbReference type="NCBI Taxonomy" id="556182"/>
    <lineage>
        <taxon>unclassified sequences</taxon>
        <taxon>metagenomes</taxon>
        <taxon>ecological metagenomes</taxon>
    </lineage>
</organism>
<accession>A0AA48RBP4</accession>
<evidence type="ECO:0000313" key="2">
    <source>
        <dbReference type="EMBL" id="CAJ0885372.1"/>
    </source>
</evidence>
<protein>
    <submittedName>
        <fullName evidence="2">Uncharacterized protein</fullName>
    </submittedName>
</protein>